<accession>A0ABD2LHJ5</accession>
<dbReference type="Proteomes" id="UP001620626">
    <property type="component" value="Unassembled WGS sequence"/>
</dbReference>
<gene>
    <name evidence="1" type="ORF">niasHT_017424</name>
</gene>
<organism evidence="1 2">
    <name type="scientific">Heterodera trifolii</name>
    <dbReference type="NCBI Taxonomy" id="157864"/>
    <lineage>
        <taxon>Eukaryota</taxon>
        <taxon>Metazoa</taxon>
        <taxon>Ecdysozoa</taxon>
        <taxon>Nematoda</taxon>
        <taxon>Chromadorea</taxon>
        <taxon>Rhabditida</taxon>
        <taxon>Tylenchina</taxon>
        <taxon>Tylenchomorpha</taxon>
        <taxon>Tylenchoidea</taxon>
        <taxon>Heteroderidae</taxon>
        <taxon>Heteroderinae</taxon>
        <taxon>Heterodera</taxon>
    </lineage>
</organism>
<sequence>MEQSIAGKTVVAEYAMACSNCTGRESFTFRLIKALSNPAFCFFHLHFGDVGWSVAIFKCTRAEVVRELE</sequence>
<proteinExistence type="predicted"/>
<evidence type="ECO:0000313" key="2">
    <source>
        <dbReference type="Proteomes" id="UP001620626"/>
    </source>
</evidence>
<keyword evidence="2" id="KW-1185">Reference proteome</keyword>
<dbReference type="EMBL" id="JBICBT010000410">
    <property type="protein sequence ID" value="KAL3114695.1"/>
    <property type="molecule type" value="Genomic_DNA"/>
</dbReference>
<evidence type="ECO:0000313" key="1">
    <source>
        <dbReference type="EMBL" id="KAL3114695.1"/>
    </source>
</evidence>
<name>A0ABD2LHJ5_9BILA</name>
<dbReference type="AlphaFoldDB" id="A0ABD2LHJ5"/>
<protein>
    <submittedName>
        <fullName evidence="1">Uncharacterized protein</fullName>
    </submittedName>
</protein>
<reference evidence="1 2" key="1">
    <citation type="submission" date="2024-10" db="EMBL/GenBank/DDBJ databases">
        <authorList>
            <person name="Kim D."/>
        </authorList>
    </citation>
    <scope>NUCLEOTIDE SEQUENCE [LARGE SCALE GENOMIC DNA]</scope>
    <source>
        <strain evidence="1">BH-2024</strain>
    </source>
</reference>
<comment type="caution">
    <text evidence="1">The sequence shown here is derived from an EMBL/GenBank/DDBJ whole genome shotgun (WGS) entry which is preliminary data.</text>
</comment>